<protein>
    <submittedName>
        <fullName evidence="4">Activator of HSP90 ATPase</fullName>
    </submittedName>
</protein>
<dbReference type="Pfam" id="PF08327">
    <property type="entry name" value="AHSA1"/>
    <property type="match status" value="1"/>
</dbReference>
<evidence type="ECO:0000256" key="1">
    <source>
        <dbReference type="ARBA" id="ARBA00006817"/>
    </source>
</evidence>
<comment type="similarity">
    <text evidence="1">Belongs to the AHA1 family.</text>
</comment>
<dbReference type="EMBL" id="BOQL01000026">
    <property type="protein sequence ID" value="GIM68510.1"/>
    <property type="molecule type" value="Genomic_DNA"/>
</dbReference>
<gene>
    <name evidence="4" type="ORF">Aau02nite_31970</name>
</gene>
<accession>A0A919SA53</accession>
<dbReference type="CDD" id="cd07814">
    <property type="entry name" value="SRPBCC_CalC_Aha1-like"/>
    <property type="match status" value="1"/>
</dbReference>
<keyword evidence="5" id="KW-1185">Reference proteome</keyword>
<evidence type="ECO:0000313" key="4">
    <source>
        <dbReference type="EMBL" id="GIM68510.1"/>
    </source>
</evidence>
<dbReference type="SUPFAM" id="SSF55961">
    <property type="entry name" value="Bet v1-like"/>
    <property type="match status" value="1"/>
</dbReference>
<dbReference type="InterPro" id="IPR023393">
    <property type="entry name" value="START-like_dom_sf"/>
</dbReference>
<reference evidence="4" key="1">
    <citation type="submission" date="2021-03" db="EMBL/GenBank/DDBJ databases">
        <title>Whole genome shotgun sequence of Actinoplanes auranticolor NBRC 12245.</title>
        <authorList>
            <person name="Komaki H."/>
            <person name="Tamura T."/>
        </authorList>
    </citation>
    <scope>NUCLEOTIDE SEQUENCE</scope>
    <source>
        <strain evidence="4">NBRC 12245</strain>
    </source>
</reference>
<dbReference type="Proteomes" id="UP000681340">
    <property type="component" value="Unassembled WGS sequence"/>
</dbReference>
<proteinExistence type="inferred from homology"/>
<dbReference type="AlphaFoldDB" id="A0A919SA53"/>
<organism evidence="4 5">
    <name type="scientific">Actinoplanes auranticolor</name>
    <dbReference type="NCBI Taxonomy" id="47988"/>
    <lineage>
        <taxon>Bacteria</taxon>
        <taxon>Bacillati</taxon>
        <taxon>Actinomycetota</taxon>
        <taxon>Actinomycetes</taxon>
        <taxon>Micromonosporales</taxon>
        <taxon>Micromonosporaceae</taxon>
        <taxon>Actinoplanes</taxon>
    </lineage>
</organism>
<comment type="caution">
    <text evidence="4">The sequence shown here is derived from an EMBL/GenBank/DDBJ whole genome shotgun (WGS) entry which is preliminary data.</text>
</comment>
<evidence type="ECO:0000313" key="5">
    <source>
        <dbReference type="Proteomes" id="UP000681340"/>
    </source>
</evidence>
<evidence type="ECO:0000259" key="3">
    <source>
        <dbReference type="Pfam" id="PF08327"/>
    </source>
</evidence>
<evidence type="ECO:0000256" key="2">
    <source>
        <dbReference type="SAM" id="MobiDB-lite"/>
    </source>
</evidence>
<dbReference type="Gene3D" id="3.30.530.20">
    <property type="match status" value="1"/>
</dbReference>
<feature type="region of interest" description="Disordered" evidence="2">
    <location>
        <begin position="1"/>
        <end position="30"/>
    </location>
</feature>
<feature type="domain" description="Activator of Hsp90 ATPase homologue 1/2-like C-terminal" evidence="3">
    <location>
        <begin position="45"/>
        <end position="179"/>
    </location>
</feature>
<dbReference type="InterPro" id="IPR013538">
    <property type="entry name" value="ASHA1/2-like_C"/>
</dbReference>
<name>A0A919SA53_9ACTN</name>
<sequence>MDGAVPAVLGRQLHAPRRAPASHPASGERVMSDATTELVLTRIFDAPRELVYRAFTDPDQLAAWFGPVGWSVPRDSVDIEAKVGGHQRFTMVNDEDPAQSSPVDVTFVEVVENELLVGQENASEIPEFAGSVMRMRLEFHDEPGGRTRLVLTQGPYTEDFVEMAREGWGSSFTKLDRTLG</sequence>